<evidence type="ECO:0008006" key="3">
    <source>
        <dbReference type="Google" id="ProtNLM"/>
    </source>
</evidence>
<accession>A0A974W722</accession>
<dbReference type="EMBL" id="CP070619">
    <property type="protein sequence ID" value="QSE91837.1"/>
    <property type="molecule type" value="Genomic_DNA"/>
</dbReference>
<organism evidence="1 2">
    <name type="scientific">Rhodococcus pseudokoreensis</name>
    <dbReference type="NCBI Taxonomy" id="2811421"/>
    <lineage>
        <taxon>Bacteria</taxon>
        <taxon>Bacillati</taxon>
        <taxon>Actinomycetota</taxon>
        <taxon>Actinomycetes</taxon>
        <taxon>Mycobacteriales</taxon>
        <taxon>Nocardiaceae</taxon>
        <taxon>Rhodococcus</taxon>
    </lineage>
</organism>
<sequence length="162" mass="18360">MLRRSGKQIDSILLMGDERPTEWTIDAWVDPKTGKAPFEAWLTSADQYDQAIAIMVLEKVVQPLGMDICSTEWGKALGGGLYEIRIRTSLHGAETWGETDPNPAEDPNRNRTVLLRIFTTFHGSKIVLLFNAYDKGKDPSEKRQAKEIKKARKCLKVWKGEK</sequence>
<reference evidence="1 2" key="2">
    <citation type="journal article" date="2022" name="Arch. Microbiol.">
        <title>Rhodococcus pseudokoreensis sp. nov. isolated from the rhizosphere of young M26 apple rootstocks.</title>
        <authorList>
            <person name="Kampfer P."/>
            <person name="Glaeser S.P."/>
            <person name="Blom J."/>
            <person name="Wolf J."/>
            <person name="Benning S."/>
            <person name="Schloter M."/>
            <person name="Neumann-Schaal M."/>
        </authorList>
    </citation>
    <scope>NUCLEOTIDE SEQUENCE [LARGE SCALE GENOMIC DNA]</scope>
    <source>
        <strain evidence="1 2">R79</strain>
    </source>
</reference>
<name>A0A974W722_9NOCA</name>
<proteinExistence type="predicted"/>
<reference evidence="1 2" key="1">
    <citation type="journal article" date="2021" name="Microbiol. Resour. Announc.">
        <title>Complete Genome Sequences of Two Rhodococcus sp. Strains with Large and Linear Chromosomes, Isolated from Apple Rhizosphere.</title>
        <authorList>
            <person name="Benning S."/>
            <person name="Brugnone N."/>
            <person name="Siani R."/>
            <person name="Kublik S."/>
            <person name="Schloter M."/>
            <person name="Rad V."/>
        </authorList>
    </citation>
    <scope>NUCLEOTIDE SEQUENCE [LARGE SCALE GENOMIC DNA]</scope>
    <source>
        <strain evidence="1 2">R79</strain>
    </source>
</reference>
<dbReference type="RefSeq" id="WP_206008218.1">
    <property type="nucleotide sequence ID" value="NZ_CP070619.1"/>
</dbReference>
<gene>
    <name evidence="1" type="ORF">JWS13_25965</name>
</gene>
<dbReference type="Proteomes" id="UP000662986">
    <property type="component" value="Chromosome"/>
</dbReference>
<evidence type="ECO:0000313" key="1">
    <source>
        <dbReference type="EMBL" id="QSE91837.1"/>
    </source>
</evidence>
<evidence type="ECO:0000313" key="2">
    <source>
        <dbReference type="Proteomes" id="UP000662986"/>
    </source>
</evidence>
<protein>
    <recommendedName>
        <fullName evidence="3">Phage derived protein Gp49-like</fullName>
    </recommendedName>
</protein>
<keyword evidence="2" id="KW-1185">Reference proteome</keyword>